<dbReference type="InterPro" id="IPR015032">
    <property type="entry name" value="ThsB__TIR-like_domain"/>
</dbReference>
<reference evidence="2" key="1">
    <citation type="submission" date="2020-10" db="EMBL/GenBank/DDBJ databases">
        <authorList>
            <person name="Gilroy R."/>
        </authorList>
    </citation>
    <scope>NUCLEOTIDE SEQUENCE</scope>
    <source>
        <strain evidence="2">CHK184-20233</strain>
    </source>
</reference>
<sequence>MAYRTRTYIAGDWTNDKNAIDQLYKWNNSDYWGLDFVDVHQFHQSNDGSLNCSIKDSLRDRMDSCKTFVLVVGDKTNITTAGACSNCSSYVYGYCRRNNTTSDKSYIQFECDKAARDGLKIVVLYNSTVVSKSKCPESVRNIGTHIPMMVYVNGQLQWNYLSIKNAINN</sequence>
<protein>
    <submittedName>
        <fullName evidence="2">Molecular chaperone Tir</fullName>
    </submittedName>
</protein>
<accession>A0A9D1J3R2</accession>
<feature type="domain" description="Thoeris protein ThsB TIR-like" evidence="1">
    <location>
        <begin position="13"/>
        <end position="77"/>
    </location>
</feature>
<dbReference type="Gene3D" id="3.40.50.11200">
    <property type="match status" value="1"/>
</dbReference>
<dbReference type="Pfam" id="PF08937">
    <property type="entry name" value="ThsB_TIR"/>
    <property type="match status" value="1"/>
</dbReference>
<evidence type="ECO:0000313" key="2">
    <source>
        <dbReference type="EMBL" id="HIR59409.1"/>
    </source>
</evidence>
<name>A0A9D1J3R2_9FIRM</name>
<dbReference type="Proteomes" id="UP000824232">
    <property type="component" value="Unassembled WGS sequence"/>
</dbReference>
<comment type="caution">
    <text evidence="2">The sequence shown here is derived from an EMBL/GenBank/DDBJ whole genome shotgun (WGS) entry which is preliminary data.</text>
</comment>
<gene>
    <name evidence="2" type="ORF">IAB38_05095</name>
</gene>
<evidence type="ECO:0000259" key="1">
    <source>
        <dbReference type="Pfam" id="PF08937"/>
    </source>
</evidence>
<evidence type="ECO:0000313" key="3">
    <source>
        <dbReference type="Proteomes" id="UP000824232"/>
    </source>
</evidence>
<dbReference type="EMBL" id="DVHC01000054">
    <property type="protein sequence ID" value="HIR59409.1"/>
    <property type="molecule type" value="Genomic_DNA"/>
</dbReference>
<dbReference type="AlphaFoldDB" id="A0A9D1J3R2"/>
<reference evidence="2" key="2">
    <citation type="journal article" date="2021" name="PeerJ">
        <title>Extensive microbial diversity within the chicken gut microbiome revealed by metagenomics and culture.</title>
        <authorList>
            <person name="Gilroy R."/>
            <person name="Ravi A."/>
            <person name="Getino M."/>
            <person name="Pursley I."/>
            <person name="Horton D.L."/>
            <person name="Alikhan N.F."/>
            <person name="Baker D."/>
            <person name="Gharbi K."/>
            <person name="Hall N."/>
            <person name="Watson M."/>
            <person name="Adriaenssens E.M."/>
            <person name="Foster-Nyarko E."/>
            <person name="Jarju S."/>
            <person name="Secka A."/>
            <person name="Antonio M."/>
            <person name="Oren A."/>
            <person name="Chaudhuri R.R."/>
            <person name="La Ragione R."/>
            <person name="Hildebrand F."/>
            <person name="Pallen M.J."/>
        </authorList>
    </citation>
    <scope>NUCLEOTIDE SEQUENCE</scope>
    <source>
        <strain evidence="2">CHK184-20233</strain>
    </source>
</reference>
<proteinExistence type="predicted"/>
<organism evidence="2 3">
    <name type="scientific">Candidatus Onthousia excrementipullorum</name>
    <dbReference type="NCBI Taxonomy" id="2840884"/>
    <lineage>
        <taxon>Bacteria</taxon>
        <taxon>Bacillati</taxon>
        <taxon>Bacillota</taxon>
        <taxon>Bacilli</taxon>
        <taxon>Candidatus Onthousia</taxon>
    </lineage>
</organism>